<dbReference type="Proteomes" id="UP001254257">
    <property type="component" value="Unassembled WGS sequence"/>
</dbReference>
<name>A0ABU3S661_9HYPH</name>
<keyword evidence="1" id="KW-0732">Signal</keyword>
<protein>
    <recommendedName>
        <fullName evidence="4">Lipoprotein</fullName>
    </recommendedName>
</protein>
<dbReference type="RefSeq" id="WP_316017781.1">
    <property type="nucleotide sequence ID" value="NZ_JAWDID010000009.1"/>
</dbReference>
<feature type="signal peptide" evidence="1">
    <location>
        <begin position="1"/>
        <end position="31"/>
    </location>
</feature>
<evidence type="ECO:0000313" key="3">
    <source>
        <dbReference type="Proteomes" id="UP001254257"/>
    </source>
</evidence>
<reference evidence="2 3" key="1">
    <citation type="submission" date="2023-09" db="EMBL/GenBank/DDBJ databases">
        <title>Whole genome shotgun sequencing (WGS) of Bosea sp. ZW T0_25, isolated from stored onions (Allium cepa).</title>
        <authorList>
            <person name="Stoll D.A."/>
            <person name="Huch M."/>
        </authorList>
    </citation>
    <scope>NUCLEOTIDE SEQUENCE [LARGE SCALE GENOMIC DNA]</scope>
    <source>
        <strain evidence="2 3">ZW T0_25</strain>
    </source>
</reference>
<organism evidence="2 3">
    <name type="scientific">Bosea rubneri</name>
    <dbReference type="NCBI Taxonomy" id="3075434"/>
    <lineage>
        <taxon>Bacteria</taxon>
        <taxon>Pseudomonadati</taxon>
        <taxon>Pseudomonadota</taxon>
        <taxon>Alphaproteobacteria</taxon>
        <taxon>Hyphomicrobiales</taxon>
        <taxon>Boseaceae</taxon>
        <taxon>Bosea</taxon>
    </lineage>
</organism>
<evidence type="ECO:0000313" key="2">
    <source>
        <dbReference type="EMBL" id="MDU0339897.1"/>
    </source>
</evidence>
<gene>
    <name evidence="2" type="ORF">RKE40_08395</name>
</gene>
<sequence length="113" mass="11744">MARSVIGAAMTRVLKMLLAALAFGLALFASAAAQAPAGLACGRHDEVVAKLGKLFDERRLGQGLADSGLVIELFASPQGTFTIFATTPRGLSCLIASGDSWEPPPPEENFAAR</sequence>
<proteinExistence type="predicted"/>
<feature type="chain" id="PRO_5047022782" description="Lipoprotein" evidence="1">
    <location>
        <begin position="32"/>
        <end position="113"/>
    </location>
</feature>
<dbReference type="EMBL" id="JAWDID010000009">
    <property type="protein sequence ID" value="MDU0339897.1"/>
    <property type="molecule type" value="Genomic_DNA"/>
</dbReference>
<comment type="caution">
    <text evidence="2">The sequence shown here is derived from an EMBL/GenBank/DDBJ whole genome shotgun (WGS) entry which is preliminary data.</text>
</comment>
<keyword evidence="3" id="KW-1185">Reference proteome</keyword>
<evidence type="ECO:0000256" key="1">
    <source>
        <dbReference type="SAM" id="SignalP"/>
    </source>
</evidence>
<evidence type="ECO:0008006" key="4">
    <source>
        <dbReference type="Google" id="ProtNLM"/>
    </source>
</evidence>
<accession>A0ABU3S661</accession>